<evidence type="ECO:0000256" key="1">
    <source>
        <dbReference type="SAM" id="Phobius"/>
    </source>
</evidence>
<evidence type="ECO:0000259" key="2">
    <source>
        <dbReference type="Pfam" id="PF14501"/>
    </source>
</evidence>
<keyword evidence="1" id="KW-0472">Membrane</keyword>
<feature type="transmembrane region" description="Helical" evidence="1">
    <location>
        <begin position="57"/>
        <end position="74"/>
    </location>
</feature>
<proteinExistence type="predicted"/>
<feature type="transmembrane region" description="Helical" evidence="1">
    <location>
        <begin position="6"/>
        <end position="26"/>
    </location>
</feature>
<dbReference type="EMBL" id="QXWK01000037">
    <property type="protein sequence ID" value="NBH62806.1"/>
    <property type="molecule type" value="Genomic_DNA"/>
</dbReference>
<protein>
    <submittedName>
        <fullName evidence="3">GHKL domain-containing protein</fullName>
    </submittedName>
</protein>
<sequence length="440" mass="50183">MTRAIILPLDLLNTFLLFRFILGCEFRKTRSSVVIGASVIIASFAAQVFYFDALSYNVLWLFGHSICILPMIFLKGKKTHLLGLGIAYWQLSMPIISFADGIMLVVFKSDAFYANSDWYTIFAQVATTVIFCVLIRILAQKRAEINGVVMSVNVLIYISFSLILSIFPWEWAYLGAGDTDAAMLYQGANKAKDAITAMITIGFMIAIIYAFYQRKMLKREVILKERCIEEQVEQYRLLGSANEELRRFRHDLYKHLDTMTDLCDKGQMEKLGEYLHQIYQAKERLDYLHTGNMICDAVANRYYGKCRESGIRLHFSGFFPEDLSVAMTDLCVILSNGLDNAYEAVCKCTGEKEIKCKIGNQGGFLFITIWNPTETEPVIIGGHIQTTKKDQENHGFGTKNMQETAARNGGKVWWEYEKESKILVTHVQLRYHNMEKTGSN</sequence>
<dbReference type="InterPro" id="IPR032834">
    <property type="entry name" value="NatK-like_C"/>
</dbReference>
<dbReference type="GO" id="GO:0042802">
    <property type="term" value="F:identical protein binding"/>
    <property type="evidence" value="ECO:0007669"/>
    <property type="project" value="TreeGrafter"/>
</dbReference>
<keyword evidence="1" id="KW-0812">Transmembrane</keyword>
<feature type="transmembrane region" description="Helical" evidence="1">
    <location>
        <begin position="151"/>
        <end position="174"/>
    </location>
</feature>
<feature type="transmembrane region" description="Helical" evidence="1">
    <location>
        <begin position="119"/>
        <end position="139"/>
    </location>
</feature>
<dbReference type="CDD" id="cd16935">
    <property type="entry name" value="HATPase_AgrC-ComD-like"/>
    <property type="match status" value="1"/>
</dbReference>
<feature type="transmembrane region" description="Helical" evidence="1">
    <location>
        <begin position="194"/>
        <end position="212"/>
    </location>
</feature>
<evidence type="ECO:0000313" key="3">
    <source>
        <dbReference type="EMBL" id="NBH62806.1"/>
    </source>
</evidence>
<dbReference type="PANTHER" id="PTHR40448:SF1">
    <property type="entry name" value="TWO-COMPONENT SENSOR HISTIDINE KINASE"/>
    <property type="match status" value="1"/>
</dbReference>
<accession>A0A845QMF3</accession>
<dbReference type="InterPro" id="IPR036890">
    <property type="entry name" value="HATPase_C_sf"/>
</dbReference>
<dbReference type="Proteomes" id="UP000446866">
    <property type="component" value="Unassembled WGS sequence"/>
</dbReference>
<gene>
    <name evidence="3" type="ORF">D0435_14235</name>
</gene>
<feature type="transmembrane region" description="Helical" evidence="1">
    <location>
        <begin position="33"/>
        <end position="51"/>
    </location>
</feature>
<reference evidence="3 4" key="1">
    <citation type="submission" date="2018-08" db="EMBL/GenBank/DDBJ databases">
        <title>Murine metabolic-syndrome-specific gut microbial biobank.</title>
        <authorList>
            <person name="Liu C."/>
        </authorList>
    </citation>
    <scope>NUCLEOTIDE SEQUENCE [LARGE SCALE GENOMIC DNA]</scope>
    <source>
        <strain evidence="3 4">28</strain>
    </source>
</reference>
<dbReference type="SUPFAM" id="SSF55874">
    <property type="entry name" value="ATPase domain of HSP90 chaperone/DNA topoisomerase II/histidine kinase"/>
    <property type="match status" value="1"/>
</dbReference>
<dbReference type="Pfam" id="PF14501">
    <property type="entry name" value="HATPase_c_5"/>
    <property type="match status" value="1"/>
</dbReference>
<comment type="caution">
    <text evidence="3">The sequence shown here is derived from an EMBL/GenBank/DDBJ whole genome shotgun (WGS) entry which is preliminary data.</text>
</comment>
<dbReference type="AlphaFoldDB" id="A0A845QMF3"/>
<dbReference type="PANTHER" id="PTHR40448">
    <property type="entry name" value="TWO-COMPONENT SENSOR HISTIDINE KINASE"/>
    <property type="match status" value="1"/>
</dbReference>
<dbReference type="Gene3D" id="3.30.565.10">
    <property type="entry name" value="Histidine kinase-like ATPase, C-terminal domain"/>
    <property type="match status" value="1"/>
</dbReference>
<dbReference type="RefSeq" id="WP_160203089.1">
    <property type="nucleotide sequence ID" value="NZ_QXWK01000037.1"/>
</dbReference>
<keyword evidence="1" id="KW-1133">Transmembrane helix</keyword>
<keyword evidence="4" id="KW-1185">Reference proteome</keyword>
<feature type="domain" description="Sensor histidine kinase NatK-like C-terminal" evidence="2">
    <location>
        <begin position="327"/>
        <end position="420"/>
    </location>
</feature>
<organism evidence="3 4">
    <name type="scientific">Anaerotruncus colihominis</name>
    <dbReference type="NCBI Taxonomy" id="169435"/>
    <lineage>
        <taxon>Bacteria</taxon>
        <taxon>Bacillati</taxon>
        <taxon>Bacillota</taxon>
        <taxon>Clostridia</taxon>
        <taxon>Eubacteriales</taxon>
        <taxon>Oscillospiraceae</taxon>
        <taxon>Anaerotruncus</taxon>
    </lineage>
</organism>
<evidence type="ECO:0000313" key="4">
    <source>
        <dbReference type="Proteomes" id="UP000446866"/>
    </source>
</evidence>
<name>A0A845QMF3_9FIRM</name>
<feature type="transmembrane region" description="Helical" evidence="1">
    <location>
        <begin position="86"/>
        <end position="107"/>
    </location>
</feature>